<dbReference type="InterPro" id="IPR050407">
    <property type="entry name" value="Geranylgeranyl_reductase"/>
</dbReference>
<evidence type="ECO:0000313" key="3">
    <source>
        <dbReference type="Proteomes" id="UP000717534"/>
    </source>
</evidence>
<dbReference type="PANTHER" id="PTHR42685:SF22">
    <property type="entry name" value="CONDITIONED MEDIUM FACTOR RECEPTOR 1"/>
    <property type="match status" value="1"/>
</dbReference>
<proteinExistence type="predicted"/>
<dbReference type="SUPFAM" id="SSF51905">
    <property type="entry name" value="FAD/NAD(P)-binding domain"/>
    <property type="match status" value="1"/>
</dbReference>
<comment type="caution">
    <text evidence="2">The sequence shown here is derived from an EMBL/GenBank/DDBJ whole genome shotgun (WGS) entry which is preliminary data.</text>
</comment>
<protein>
    <submittedName>
        <fullName evidence="2">NAD(P)/FAD-dependent oxidoreductase</fullName>
    </submittedName>
</protein>
<feature type="domain" description="FAD-binding" evidence="1">
    <location>
        <begin position="3"/>
        <end position="271"/>
    </location>
</feature>
<dbReference type="PRINTS" id="PR00420">
    <property type="entry name" value="RNGMNOXGNASE"/>
</dbReference>
<name>A0ABS3ATH9_9BACT</name>
<evidence type="ECO:0000313" key="2">
    <source>
        <dbReference type="EMBL" id="MBN4068086.1"/>
    </source>
</evidence>
<dbReference type="Gene3D" id="3.50.50.60">
    <property type="entry name" value="FAD/NAD(P)-binding domain"/>
    <property type="match status" value="1"/>
</dbReference>
<organism evidence="2 3">
    <name type="scientific">Desulfotalea psychrophila</name>
    <dbReference type="NCBI Taxonomy" id="84980"/>
    <lineage>
        <taxon>Bacteria</taxon>
        <taxon>Pseudomonadati</taxon>
        <taxon>Thermodesulfobacteriota</taxon>
        <taxon>Desulfobulbia</taxon>
        <taxon>Desulfobulbales</taxon>
        <taxon>Desulfocapsaceae</taxon>
        <taxon>Desulfotalea</taxon>
    </lineage>
</organism>
<dbReference type="PANTHER" id="PTHR42685">
    <property type="entry name" value="GERANYLGERANYL DIPHOSPHATE REDUCTASE"/>
    <property type="match status" value="1"/>
</dbReference>
<evidence type="ECO:0000259" key="1">
    <source>
        <dbReference type="Pfam" id="PF01494"/>
    </source>
</evidence>
<dbReference type="EMBL" id="JAFITO010000004">
    <property type="protein sequence ID" value="MBN4068086.1"/>
    <property type="molecule type" value="Genomic_DNA"/>
</dbReference>
<dbReference type="InterPro" id="IPR036188">
    <property type="entry name" value="FAD/NAD-bd_sf"/>
</dbReference>
<dbReference type="InterPro" id="IPR002938">
    <property type="entry name" value="FAD-bd"/>
</dbReference>
<dbReference type="Pfam" id="PF01494">
    <property type="entry name" value="FAD_binding_3"/>
    <property type="match status" value="1"/>
</dbReference>
<reference evidence="2 3" key="1">
    <citation type="submission" date="2021-02" db="EMBL/GenBank/DDBJ databases">
        <title>Activity-based single-cell genomes from oceanic crustal fluid captures similar information to metagenomic and metatranscriptomic surveys with orders of magnitude less sampling.</title>
        <authorList>
            <person name="D'Angelo T.S."/>
            <person name="Orcutt B.N."/>
        </authorList>
    </citation>
    <scope>NUCLEOTIDE SEQUENCE [LARGE SCALE GENOMIC DNA]</scope>
    <source>
        <strain evidence="2">AH-315-G02</strain>
    </source>
</reference>
<dbReference type="Proteomes" id="UP000717534">
    <property type="component" value="Unassembled WGS sequence"/>
</dbReference>
<keyword evidence="3" id="KW-1185">Reference proteome</keyword>
<sequence length="343" mass="37468">MHVHTLIIGAGPGGLACAKILAELGIDTLVLERKKIIGPKVCAGGITWSGLISRVPETLAEKSFPKQYIKTPFQEISIQEKAPIIATVNREKLGQYMAQLAEDAGAKLRTGVIVRKISTGTVRVVDKEHGTEEAISFDNLVGADGSSSRVRRFLKLENKRLGIGINYQIAGDVPKMEWHLNNQLFGNGYAWIFPHAETISIGAYVDRNRMGPGKLKNNLVNWARKQGYDLDQHSAKAEYINYDYQGWNFDNIFLTGDAAGLASGLTGEGIYPAIISGEQVARTIANPEHSTDIMDNLISRHDKHSKMVAISGKNGLLNSVLAELVTLGLRSGMIKFSKLEMAV</sequence>
<accession>A0ABS3ATH9</accession>
<gene>
    <name evidence="2" type="ORF">JYU06_00980</name>
</gene>